<dbReference type="EMBL" id="CAJVQC010056429">
    <property type="protein sequence ID" value="CAG8796444.1"/>
    <property type="molecule type" value="Genomic_DNA"/>
</dbReference>
<evidence type="ECO:0000313" key="1">
    <source>
        <dbReference type="EMBL" id="CAG8796444.1"/>
    </source>
</evidence>
<proteinExistence type="predicted"/>
<accession>A0ACA9RJX1</accession>
<sequence>GDRIYGKNGHERVTARVLSNRSRTVKFYSSSNTIIGPMHYYHYNITDFGLISYENPEIIPVPRIRNYDTALYPEIFIAEVLFMNIEGSHVCKSGQTTGTTCGELAAIDGVSINSQGIMLYGVLKMRLFAASGDSGGSVFHYVDFSHRYSFPYAYAVGILVRSSVIRGTSIVVPANAITQYGIGFMGHY</sequence>
<evidence type="ECO:0000313" key="2">
    <source>
        <dbReference type="Proteomes" id="UP000789920"/>
    </source>
</evidence>
<feature type="non-terminal residue" evidence="1">
    <location>
        <position position="1"/>
    </location>
</feature>
<reference evidence="1" key="1">
    <citation type="submission" date="2021-06" db="EMBL/GenBank/DDBJ databases">
        <authorList>
            <person name="Kallberg Y."/>
            <person name="Tangrot J."/>
            <person name="Rosling A."/>
        </authorList>
    </citation>
    <scope>NUCLEOTIDE SEQUENCE</scope>
    <source>
        <strain evidence="1">MA461A</strain>
    </source>
</reference>
<keyword evidence="2" id="KW-1185">Reference proteome</keyword>
<dbReference type="Proteomes" id="UP000789920">
    <property type="component" value="Unassembled WGS sequence"/>
</dbReference>
<organism evidence="1 2">
    <name type="scientific">Racocetra persica</name>
    <dbReference type="NCBI Taxonomy" id="160502"/>
    <lineage>
        <taxon>Eukaryota</taxon>
        <taxon>Fungi</taxon>
        <taxon>Fungi incertae sedis</taxon>
        <taxon>Mucoromycota</taxon>
        <taxon>Glomeromycotina</taxon>
        <taxon>Glomeromycetes</taxon>
        <taxon>Diversisporales</taxon>
        <taxon>Gigasporaceae</taxon>
        <taxon>Racocetra</taxon>
    </lineage>
</organism>
<comment type="caution">
    <text evidence="1">The sequence shown here is derived from an EMBL/GenBank/DDBJ whole genome shotgun (WGS) entry which is preliminary data.</text>
</comment>
<gene>
    <name evidence="1" type="ORF">RPERSI_LOCUS20161</name>
</gene>
<name>A0ACA9RJX1_9GLOM</name>
<protein>
    <submittedName>
        <fullName evidence="1">34957_t:CDS:1</fullName>
    </submittedName>
</protein>